<gene>
    <name evidence="1" type="ORF">FNM00_03600</name>
</gene>
<sequence>MLHVEWSTADGHSGATDLDAGNKLVLARRMELPEQQPMVVEEIAGSLYVLVRLPYVSDPALVLTSTEGEPVLYRRQRANGAIVEVTTPSGVAITPEPGQRITLTASGTRVSFRVPELELAIATRFRASSSPESGSGTVQLGLSTLEHDDSWLVAALAVALSPEHGVVPHGELKSAFAAWRGIAEPSVGSFDRNVLRPAVEARGAELPGTRLNKIAYLVERCRRTSEFPPHVLDEVRRRLSSLPSPGR</sequence>
<evidence type="ECO:0000313" key="1">
    <source>
        <dbReference type="EMBL" id="TSD65523.1"/>
    </source>
</evidence>
<organism evidence="1 2">
    <name type="scientific">Aeromicrobium piscarium</name>
    <dbReference type="NCBI Taxonomy" id="2590901"/>
    <lineage>
        <taxon>Bacteria</taxon>
        <taxon>Bacillati</taxon>
        <taxon>Actinomycetota</taxon>
        <taxon>Actinomycetes</taxon>
        <taxon>Propionibacteriales</taxon>
        <taxon>Nocardioidaceae</taxon>
        <taxon>Aeromicrobium</taxon>
    </lineage>
</organism>
<evidence type="ECO:0000313" key="2">
    <source>
        <dbReference type="Proteomes" id="UP000316988"/>
    </source>
</evidence>
<proteinExistence type="predicted"/>
<accession>A0A554SGS1</accession>
<comment type="caution">
    <text evidence="1">The sequence shown here is derived from an EMBL/GenBank/DDBJ whole genome shotgun (WGS) entry which is preliminary data.</text>
</comment>
<dbReference type="OrthoDB" id="3744215at2"/>
<dbReference type="Proteomes" id="UP000316988">
    <property type="component" value="Unassembled WGS sequence"/>
</dbReference>
<dbReference type="RefSeq" id="WP_143911646.1">
    <property type="nucleotide sequence ID" value="NZ_VLNT01000002.1"/>
</dbReference>
<keyword evidence="2" id="KW-1185">Reference proteome</keyword>
<dbReference type="AlphaFoldDB" id="A0A554SGS1"/>
<reference evidence="1 2" key="1">
    <citation type="submission" date="2019-07" db="EMBL/GenBank/DDBJ databases">
        <authorList>
            <person name="Zhao L.H."/>
        </authorList>
    </citation>
    <scope>NUCLEOTIDE SEQUENCE [LARGE SCALE GENOMIC DNA]</scope>
    <source>
        <strain evidence="1 2">Co35</strain>
    </source>
</reference>
<name>A0A554SGS1_9ACTN</name>
<protein>
    <submittedName>
        <fullName evidence="1">Uncharacterized protein</fullName>
    </submittedName>
</protein>
<dbReference type="EMBL" id="VLNT01000002">
    <property type="protein sequence ID" value="TSD65523.1"/>
    <property type="molecule type" value="Genomic_DNA"/>
</dbReference>